<evidence type="ECO:0000256" key="2">
    <source>
        <dbReference type="ARBA" id="ARBA00008644"/>
    </source>
</evidence>
<protein>
    <submittedName>
        <fullName evidence="9">Crooked neck-like protein 1</fullName>
    </submittedName>
</protein>
<reference evidence="9 10" key="1">
    <citation type="journal article" date="2024" name="BMC Biol.">
        <title>Comparative genomics of Ascetosporea gives new insight into the evolutionary basis for animal parasitism in Rhizaria.</title>
        <authorList>
            <person name="Hiltunen Thoren M."/>
            <person name="Onut-Brannstrom I."/>
            <person name="Alfjorden A."/>
            <person name="Peckova H."/>
            <person name="Swords F."/>
            <person name="Hooper C."/>
            <person name="Holzer A.S."/>
            <person name="Bass D."/>
            <person name="Burki F."/>
        </authorList>
    </citation>
    <scope>NUCLEOTIDE SEQUENCE [LARGE SCALE GENOMIC DNA]</scope>
    <source>
        <strain evidence="9">20-A016</strain>
    </source>
</reference>
<sequence>MEEKLKNIDKSRQIFERWMKWNPPPSAWESYIKLEMRCGGNLKNRTARARKIWTKFCAARPSVDSFLKWAKFESKFGQLEHARAAFASALEMLGEKAFDVHFFSEFAALEARAGETEKARKIYRFALEKLQMSQAAAAELFANFDKFEKQRGSRKDVDDLVFQKRRFEIENKLKERPQDYDAWFDLIKLFESNADSPYSNQSPKNKSHIISEKSPKNKSQKISEQFSDEEEKSREKIKLEAIEIYERAVAAVPPADEKRLWSRYIFVWIRYAIFCELKLNDLERARAVYRKALRVVPHEKFTFAKLWLLAAQFEIRFSRARKSEAVLAGTRKMLGEAIGRCPKLKLFRGYIEIETKLFAIKRCRKLYEAMLRFAPENCEAWHSYAAMESALGEIDRARAIYELGVNQDALDMPERLWAHYVDFEVDLTKNELNNINEKNEISELFERLLKKTKNIKVWLNFAETFRKLGDLAKTRSVFGRADEWFKSEGAVSNIPRAELLRKWLDFERNELGNLQKFGDGMVRADTNKQRERVEELERKQPREVRRRKALIDPARNEAGHEDYVDYIFPDAKDAQTANLKLLSMAHKWKKSKQN</sequence>
<dbReference type="InterPro" id="IPR045075">
    <property type="entry name" value="Syf1-like"/>
</dbReference>
<dbReference type="InterPro" id="IPR055430">
    <property type="entry name" value="HAT_Syf1_CNRKL1_C"/>
</dbReference>
<evidence type="ECO:0000256" key="7">
    <source>
        <dbReference type="SAM" id="MobiDB-lite"/>
    </source>
</evidence>
<gene>
    <name evidence="9" type="primary">CRNKL1_1</name>
    <name evidence="9" type="ORF">MHBO_000147</name>
</gene>
<proteinExistence type="inferred from homology"/>
<dbReference type="InterPro" id="IPR003107">
    <property type="entry name" value="HAT"/>
</dbReference>
<keyword evidence="5" id="KW-0508">mRNA splicing</keyword>
<comment type="similarity">
    <text evidence="2">Belongs to the crooked-neck family.</text>
</comment>
<evidence type="ECO:0000259" key="8">
    <source>
        <dbReference type="Pfam" id="PF23231"/>
    </source>
</evidence>
<dbReference type="Pfam" id="PF23231">
    <property type="entry name" value="HAT_Syf1_CNRKL1_C"/>
    <property type="match status" value="2"/>
</dbReference>
<comment type="caution">
    <text evidence="9">The sequence shown here is derived from an EMBL/GenBank/DDBJ whole genome shotgun (WGS) entry which is preliminary data.</text>
</comment>
<accession>A0ABV2AEL0</accession>
<evidence type="ECO:0000256" key="4">
    <source>
        <dbReference type="ARBA" id="ARBA00022737"/>
    </source>
</evidence>
<feature type="domain" description="Pre-mRNA-splicing factor Syf1/CRNKL1-like C-terminal HAT-repeats" evidence="8">
    <location>
        <begin position="6"/>
        <end position="165"/>
    </location>
</feature>
<feature type="region of interest" description="Disordered" evidence="7">
    <location>
        <begin position="196"/>
        <end position="229"/>
    </location>
</feature>
<evidence type="ECO:0000256" key="5">
    <source>
        <dbReference type="ARBA" id="ARBA00023187"/>
    </source>
</evidence>
<organism evidence="9 10">
    <name type="scientific">Bonamia ostreae</name>
    <dbReference type="NCBI Taxonomy" id="126728"/>
    <lineage>
        <taxon>Eukaryota</taxon>
        <taxon>Sar</taxon>
        <taxon>Rhizaria</taxon>
        <taxon>Endomyxa</taxon>
        <taxon>Ascetosporea</taxon>
        <taxon>Haplosporida</taxon>
        <taxon>Bonamia</taxon>
    </lineage>
</organism>
<keyword evidence="6" id="KW-0539">Nucleus</keyword>
<dbReference type="Gene3D" id="1.25.40.10">
    <property type="entry name" value="Tetratricopeptide repeat domain"/>
    <property type="match status" value="3"/>
</dbReference>
<keyword evidence="4" id="KW-0677">Repeat</keyword>
<keyword evidence="10" id="KW-1185">Reference proteome</keyword>
<evidence type="ECO:0000256" key="1">
    <source>
        <dbReference type="ARBA" id="ARBA00004123"/>
    </source>
</evidence>
<evidence type="ECO:0000256" key="3">
    <source>
        <dbReference type="ARBA" id="ARBA00022664"/>
    </source>
</evidence>
<evidence type="ECO:0000313" key="9">
    <source>
        <dbReference type="EMBL" id="MES1918131.1"/>
    </source>
</evidence>
<evidence type="ECO:0000256" key="6">
    <source>
        <dbReference type="ARBA" id="ARBA00023242"/>
    </source>
</evidence>
<dbReference type="PANTHER" id="PTHR11246:SF3">
    <property type="entry name" value="CROOKED NECK-LIKE PROTEIN 1"/>
    <property type="match status" value="1"/>
</dbReference>
<dbReference type="SUPFAM" id="SSF48452">
    <property type="entry name" value="TPR-like"/>
    <property type="match status" value="3"/>
</dbReference>
<dbReference type="EMBL" id="JBDODL010000018">
    <property type="protein sequence ID" value="MES1918131.1"/>
    <property type="molecule type" value="Genomic_DNA"/>
</dbReference>
<comment type="subcellular location">
    <subcellularLocation>
        <location evidence="1">Nucleus</location>
    </subcellularLocation>
</comment>
<evidence type="ECO:0000313" key="10">
    <source>
        <dbReference type="Proteomes" id="UP001439008"/>
    </source>
</evidence>
<dbReference type="SMART" id="SM00386">
    <property type="entry name" value="HAT"/>
    <property type="match status" value="10"/>
</dbReference>
<feature type="domain" description="Pre-mRNA-splicing factor Syf1/CRNKL1-like C-terminal HAT-repeats" evidence="8">
    <location>
        <begin position="240"/>
        <end position="428"/>
    </location>
</feature>
<keyword evidence="3" id="KW-0507">mRNA processing</keyword>
<dbReference type="PANTHER" id="PTHR11246">
    <property type="entry name" value="PRE-MRNA SPLICING FACTOR"/>
    <property type="match status" value="1"/>
</dbReference>
<name>A0ABV2AEL0_9EUKA</name>
<dbReference type="InterPro" id="IPR011990">
    <property type="entry name" value="TPR-like_helical_dom_sf"/>
</dbReference>
<dbReference type="Proteomes" id="UP001439008">
    <property type="component" value="Unassembled WGS sequence"/>
</dbReference>